<evidence type="ECO:0000313" key="3">
    <source>
        <dbReference type="Proteomes" id="UP000277326"/>
    </source>
</evidence>
<evidence type="ECO:0000313" key="1">
    <source>
        <dbReference type="EMBL" id="AZH25439.1"/>
    </source>
</evidence>
<keyword evidence="4" id="KW-1185">Reference proteome</keyword>
<dbReference type="KEGG" id="haer:DU502_08625"/>
<dbReference type="Proteomes" id="UP000277326">
    <property type="component" value="Unassembled WGS sequence"/>
</dbReference>
<dbReference type="GeneID" id="38471345"/>
<proteinExistence type="predicted"/>
<protein>
    <submittedName>
        <fullName evidence="2">Uncharacterized protein</fullName>
    </submittedName>
</protein>
<dbReference type="Proteomes" id="UP000282007">
    <property type="component" value="Chromosome"/>
</dbReference>
<dbReference type="RefSeq" id="WP_121918978.1">
    <property type="nucleotide sequence ID" value="NZ_CP034145.1"/>
</dbReference>
<dbReference type="EMBL" id="REFS01000001">
    <property type="protein sequence ID" value="RMB25151.1"/>
    <property type="molecule type" value="Genomic_DNA"/>
</dbReference>
<dbReference type="EMBL" id="CP034145">
    <property type="protein sequence ID" value="AZH25439.1"/>
    <property type="molecule type" value="Genomic_DNA"/>
</dbReference>
<sequence length="67" mass="7164">MECPDCGVENDYPETKRLLLDDVFEGHVDVDAGAQEHVQLECPDCGAVLGYLGSAAAIGSSNVRGYY</sequence>
<reference evidence="2" key="3">
    <citation type="submission" date="2018-10" db="EMBL/GenBank/DDBJ databases">
        <authorList>
            <person name="Whitman W."/>
            <person name="Huntemann M."/>
            <person name="Clum A."/>
            <person name="Pillay M."/>
            <person name="Palaniappan K."/>
            <person name="Varghese N."/>
            <person name="Mikhailova N."/>
            <person name="Stamatis D."/>
            <person name="Reddy T."/>
            <person name="Daum C."/>
            <person name="Shapiro N."/>
            <person name="Ivanova N."/>
            <person name="Kyrpides N."/>
            <person name="Woyke T."/>
        </authorList>
    </citation>
    <scope>NUCLEOTIDE SEQUENCE</scope>
    <source>
        <strain evidence="2">CGMCC 1.10124</strain>
    </source>
</reference>
<accession>A0A3M0DSX5</accession>
<name>A0A3M0DSX5_9EURY</name>
<reference evidence="2 3" key="1">
    <citation type="journal article" date="2015" name="Stand. Genomic Sci.">
        <title>Genomic Encyclopedia of Bacterial and Archaeal Type Strains, Phase III: the genomes of soil and plant-associated and newly described type strains.</title>
        <authorList>
            <person name="Whitman W.B."/>
            <person name="Woyke T."/>
            <person name="Klenk H.P."/>
            <person name="Zhou Y."/>
            <person name="Lilburn T.G."/>
            <person name="Beck B.J."/>
            <person name="De Vos P."/>
            <person name="Vandamme P."/>
            <person name="Eisen J.A."/>
            <person name="Garrity G."/>
            <person name="Hugenholtz P."/>
            <person name="Kyrpides N.C."/>
        </authorList>
    </citation>
    <scope>NUCLEOTIDE SEQUENCE [LARGE SCALE GENOMIC DNA]</scope>
    <source>
        <strain evidence="2 3">CGMCC 1.10124</strain>
    </source>
</reference>
<gene>
    <name evidence="2" type="ORF">ATH50_0234</name>
    <name evidence="1" type="ORF">DU502_08625</name>
</gene>
<evidence type="ECO:0000313" key="4">
    <source>
        <dbReference type="Proteomes" id="UP000282007"/>
    </source>
</evidence>
<dbReference type="OrthoDB" id="349997at2157"/>
<organism evidence="2 3">
    <name type="scientific">Haloplanus aerogenes</name>
    <dbReference type="NCBI Taxonomy" id="660522"/>
    <lineage>
        <taxon>Archaea</taxon>
        <taxon>Methanobacteriati</taxon>
        <taxon>Methanobacteriota</taxon>
        <taxon>Stenosarchaea group</taxon>
        <taxon>Halobacteria</taxon>
        <taxon>Halobacteriales</taxon>
        <taxon>Haloferacaceae</taxon>
        <taxon>Haloplanus</taxon>
    </lineage>
</organism>
<dbReference type="AlphaFoldDB" id="A0A3M0DSX5"/>
<reference evidence="1 4" key="2">
    <citation type="submission" date="2018-07" db="EMBL/GenBank/DDBJ databases">
        <title>Genome sequences of Haloplanus aerogenes JCM 16430T.</title>
        <authorList>
            <person name="Kim Y.B."/>
            <person name="Roh S.W."/>
        </authorList>
    </citation>
    <scope>NUCLEOTIDE SEQUENCE [LARGE SCALE GENOMIC DNA]</scope>
    <source>
        <strain evidence="1 4">JCM 16430</strain>
    </source>
</reference>
<evidence type="ECO:0000313" key="2">
    <source>
        <dbReference type="EMBL" id="RMB25151.1"/>
    </source>
</evidence>